<proteinExistence type="predicted"/>
<dbReference type="SUPFAM" id="SSF63380">
    <property type="entry name" value="Riboflavin synthase domain-like"/>
    <property type="match status" value="1"/>
</dbReference>
<accession>A0A1B1YQ37</accession>
<dbReference type="InterPro" id="IPR036010">
    <property type="entry name" value="2Fe-2S_ferredoxin-like_sf"/>
</dbReference>
<dbReference type="InterPro" id="IPR017927">
    <property type="entry name" value="FAD-bd_FR_type"/>
</dbReference>
<protein>
    <submittedName>
        <fullName evidence="3">Oxidoreductase</fullName>
    </submittedName>
</protein>
<dbReference type="EMBL" id="CP014671">
    <property type="protein sequence ID" value="ANX02896.1"/>
    <property type="molecule type" value="Genomic_DNA"/>
</dbReference>
<dbReference type="GO" id="GO:0016491">
    <property type="term" value="F:oxidoreductase activity"/>
    <property type="evidence" value="ECO:0007669"/>
    <property type="project" value="InterPro"/>
</dbReference>
<dbReference type="Pfam" id="PF00970">
    <property type="entry name" value="FAD_binding_6"/>
    <property type="match status" value="1"/>
</dbReference>
<dbReference type="AlphaFoldDB" id="A0A1B1YQ37"/>
<dbReference type="InterPro" id="IPR001433">
    <property type="entry name" value="OxRdtase_FAD/NAD-bd"/>
</dbReference>
<dbReference type="SUPFAM" id="SSF52343">
    <property type="entry name" value="Ferredoxin reductase-like, C-terminal NADP-linked domain"/>
    <property type="match status" value="1"/>
</dbReference>
<dbReference type="CDD" id="cd06190">
    <property type="entry name" value="T4MO_e_transfer_like"/>
    <property type="match status" value="1"/>
</dbReference>
<dbReference type="InterPro" id="IPR039261">
    <property type="entry name" value="FNR_nucleotide-bd"/>
</dbReference>
<dbReference type="PANTHER" id="PTHR47354:SF5">
    <property type="entry name" value="PROTEIN RFBI"/>
    <property type="match status" value="1"/>
</dbReference>
<dbReference type="InterPro" id="IPR012675">
    <property type="entry name" value="Beta-grasp_dom_sf"/>
</dbReference>
<dbReference type="SUPFAM" id="SSF54292">
    <property type="entry name" value="2Fe-2S ferredoxin-like"/>
    <property type="match status" value="1"/>
</dbReference>
<keyword evidence="4" id="KW-1185">Reference proteome</keyword>
<dbReference type="InterPro" id="IPR001041">
    <property type="entry name" value="2Fe-2S_ferredoxin-type"/>
</dbReference>
<dbReference type="STRING" id="1810504.PG2T_00920"/>
<dbReference type="PROSITE" id="PS51085">
    <property type="entry name" value="2FE2S_FER_2"/>
    <property type="match status" value="1"/>
</dbReference>
<dbReference type="Gene3D" id="3.40.50.80">
    <property type="entry name" value="Nucleotide-binding domain of ferredoxin-NADP reductase (FNR) module"/>
    <property type="match status" value="1"/>
</dbReference>
<sequence length="342" mass="37461">MSQAFSIRVQQSGAEYSCAPDDTVLRAGLRAGIGLSYECNVGSCGSCKFEVVEGEVRSLWEEAPGLNPRDRQRGRLLACQCVPVSDCVIKPMIIDDHFIPTDTPRRFTSELVAIRDLTHDIREFVFTDSQPAGFRPGQYALLHLPGVNGPRAYSMSNIRNPEGRWEFIIRKVPNGAGTAALFELKVGDRIDIDGPYGLAYLRTEVKRTVVCIGGGSGLAPMLSIARGMVADPSMDGVKLKFFYGARGPRDLCGEDELKALPGFGDRIEFFPALSDPDLAKAGSWTGLLGFIHEQVKAHIPADQLMECEFYTCGPPVMINAVMQMLGGELKVPPDRIHYDSFV</sequence>
<organism evidence="3 4">
    <name type="scientific">Immundisolibacter cernigliae</name>
    <dbReference type="NCBI Taxonomy" id="1810504"/>
    <lineage>
        <taxon>Bacteria</taxon>
        <taxon>Pseudomonadati</taxon>
        <taxon>Pseudomonadota</taxon>
        <taxon>Gammaproteobacteria</taxon>
        <taxon>Immundisolibacterales</taxon>
        <taxon>Immundisolibacteraceae</taxon>
        <taxon>Immundisolibacter</taxon>
    </lineage>
</organism>
<dbReference type="PANTHER" id="PTHR47354">
    <property type="entry name" value="NADH OXIDOREDUCTASE HCR"/>
    <property type="match status" value="1"/>
</dbReference>
<dbReference type="KEGG" id="gbi:PG2T_00920"/>
<dbReference type="InterPro" id="IPR006058">
    <property type="entry name" value="2Fe2S_fd_BS"/>
</dbReference>
<evidence type="ECO:0000259" key="2">
    <source>
        <dbReference type="PROSITE" id="PS51384"/>
    </source>
</evidence>
<dbReference type="PROSITE" id="PS00197">
    <property type="entry name" value="2FE2S_FER_1"/>
    <property type="match status" value="1"/>
</dbReference>
<feature type="domain" description="2Fe-2S ferredoxin-type" evidence="1">
    <location>
        <begin position="3"/>
        <end position="95"/>
    </location>
</feature>
<dbReference type="OrthoDB" id="9796486at2"/>
<dbReference type="Pfam" id="PF00111">
    <property type="entry name" value="Fer2"/>
    <property type="match status" value="1"/>
</dbReference>
<dbReference type="Proteomes" id="UP000092952">
    <property type="component" value="Chromosome"/>
</dbReference>
<dbReference type="InParanoid" id="A0A1B1YQ37"/>
<dbReference type="CDD" id="cd00207">
    <property type="entry name" value="fer2"/>
    <property type="match status" value="1"/>
</dbReference>
<feature type="domain" description="FAD-binding FR-type" evidence="2">
    <location>
        <begin position="104"/>
        <end position="202"/>
    </location>
</feature>
<evidence type="ECO:0000259" key="1">
    <source>
        <dbReference type="PROSITE" id="PS51085"/>
    </source>
</evidence>
<name>A0A1B1YQ37_9GAMM</name>
<reference evidence="4" key="1">
    <citation type="submission" date="2016-03" db="EMBL/GenBank/DDBJ databases">
        <title>Complete genome sequence of Solimmundus cernigliae, representing a novel lineage of polycyclic aromatic hydrocarbon degraders within the Gammaproteobacteria.</title>
        <authorList>
            <person name="Singleton D.R."/>
            <person name="Dickey A.N."/>
            <person name="Scholl E.H."/>
            <person name="Wright F.A."/>
            <person name="Aitken M.D."/>
        </authorList>
    </citation>
    <scope>NUCLEOTIDE SEQUENCE [LARGE SCALE GENOMIC DNA]</scope>
    <source>
        <strain evidence="4">TR3.2</strain>
    </source>
</reference>
<dbReference type="Pfam" id="PF00175">
    <property type="entry name" value="NAD_binding_1"/>
    <property type="match status" value="1"/>
</dbReference>
<dbReference type="GO" id="GO:0051537">
    <property type="term" value="F:2 iron, 2 sulfur cluster binding"/>
    <property type="evidence" value="ECO:0007669"/>
    <property type="project" value="InterPro"/>
</dbReference>
<dbReference type="RefSeq" id="WP_068802410.1">
    <property type="nucleotide sequence ID" value="NZ_CP014671.1"/>
</dbReference>
<gene>
    <name evidence="3" type="ORF">PG2T_00920</name>
</gene>
<dbReference type="PRINTS" id="PR00410">
    <property type="entry name" value="PHEHYDRXLASE"/>
</dbReference>
<dbReference type="Gene3D" id="3.10.20.30">
    <property type="match status" value="1"/>
</dbReference>
<evidence type="ECO:0000313" key="4">
    <source>
        <dbReference type="Proteomes" id="UP000092952"/>
    </source>
</evidence>
<dbReference type="InterPro" id="IPR017938">
    <property type="entry name" value="Riboflavin_synthase-like_b-brl"/>
</dbReference>
<dbReference type="InterPro" id="IPR050415">
    <property type="entry name" value="MRET"/>
</dbReference>
<dbReference type="PROSITE" id="PS51384">
    <property type="entry name" value="FAD_FR"/>
    <property type="match status" value="1"/>
</dbReference>
<dbReference type="InterPro" id="IPR008333">
    <property type="entry name" value="Cbr1-like_FAD-bd_dom"/>
</dbReference>
<dbReference type="Gene3D" id="2.40.30.10">
    <property type="entry name" value="Translation factors"/>
    <property type="match status" value="1"/>
</dbReference>
<evidence type="ECO:0000313" key="3">
    <source>
        <dbReference type="EMBL" id="ANX02896.1"/>
    </source>
</evidence>